<evidence type="ECO:0000259" key="4">
    <source>
        <dbReference type="Pfam" id="PF02397"/>
    </source>
</evidence>
<evidence type="ECO:0000313" key="6">
    <source>
        <dbReference type="Proteomes" id="UP000191897"/>
    </source>
</evidence>
<evidence type="ECO:0000256" key="3">
    <source>
        <dbReference type="SAM" id="Phobius"/>
    </source>
</evidence>
<keyword evidence="3" id="KW-1133">Transmembrane helix</keyword>
<dbReference type="GeneID" id="97365677"/>
<evidence type="ECO:0000313" key="5">
    <source>
        <dbReference type="EMBL" id="CUX07759.1"/>
    </source>
</evidence>
<dbReference type="EMBL" id="FBWC01000001">
    <property type="protein sequence ID" value="CUX07759.1"/>
    <property type="molecule type" value="Genomic_DNA"/>
</dbReference>
<feature type="transmembrane region" description="Helical" evidence="3">
    <location>
        <begin position="53"/>
        <end position="74"/>
    </location>
</feature>
<keyword evidence="3" id="KW-0472">Membrane</keyword>
<name>A0A1S7NIX6_AGRTU</name>
<evidence type="ECO:0000256" key="2">
    <source>
        <dbReference type="ARBA" id="ARBA00023169"/>
    </source>
</evidence>
<dbReference type="Pfam" id="PF02397">
    <property type="entry name" value="Bac_transf"/>
    <property type="match status" value="1"/>
</dbReference>
<sequence length="242" mass="26580">MLGTKGSSHAVFYGASYSAATTFESPETQPSSSEKTVSAFLRGQFALKRTMDIAGASIALVALAPVLLTVAALVKLDSKGPVLFSQVRWGMNGRKIRVYKFRSMRTDLCDATGVAQTVKNDPRITRIGAILRRTNIDELPQLLNVLKGDMSLVGPRCHAIGMLAAGRLYEELVPHYHMRHRVRPGITGLAQMRGLRGPTDRSDKARARIVSDLYYVDNFSIWLDIRIMVGTVISELRGGKGF</sequence>
<dbReference type="InterPro" id="IPR003362">
    <property type="entry name" value="Bact_transf"/>
</dbReference>
<proteinExistence type="inferred from homology"/>
<comment type="similarity">
    <text evidence="1">Belongs to the bacterial sugar transferase family.</text>
</comment>
<evidence type="ECO:0000256" key="1">
    <source>
        <dbReference type="ARBA" id="ARBA00006464"/>
    </source>
</evidence>
<accession>A0A1S7NIX6</accession>
<dbReference type="GO" id="GO:0016780">
    <property type="term" value="F:phosphotransferase activity, for other substituted phosphate groups"/>
    <property type="evidence" value="ECO:0007669"/>
    <property type="project" value="TreeGrafter"/>
</dbReference>
<dbReference type="PANTHER" id="PTHR30576">
    <property type="entry name" value="COLANIC BIOSYNTHESIS UDP-GLUCOSE LIPID CARRIER TRANSFERASE"/>
    <property type="match status" value="1"/>
</dbReference>
<dbReference type="PANTHER" id="PTHR30576:SF0">
    <property type="entry name" value="UNDECAPRENYL-PHOSPHATE N-ACETYLGALACTOSAMINYL 1-PHOSPHATE TRANSFERASE-RELATED"/>
    <property type="match status" value="1"/>
</dbReference>
<gene>
    <name evidence="5" type="primary">pss</name>
    <name evidence="5" type="ORF">AGR4C_Cc10043</name>
</gene>
<organism evidence="5 6">
    <name type="scientific">Agrobacterium tumefaciens str. Kerr 14</name>
    <dbReference type="NCBI Taxonomy" id="1183424"/>
    <lineage>
        <taxon>Bacteria</taxon>
        <taxon>Pseudomonadati</taxon>
        <taxon>Pseudomonadota</taxon>
        <taxon>Alphaproteobacteria</taxon>
        <taxon>Hyphomicrobiales</taxon>
        <taxon>Rhizobiaceae</taxon>
        <taxon>Rhizobium/Agrobacterium group</taxon>
        <taxon>Agrobacterium</taxon>
        <taxon>Agrobacterium tumefaciens complex</taxon>
    </lineage>
</organism>
<keyword evidence="3" id="KW-0812">Transmembrane</keyword>
<protein>
    <submittedName>
        <fullName evidence="5">Exopolysaccharide production protein PSS</fullName>
    </submittedName>
</protein>
<reference evidence="5 6" key="1">
    <citation type="submission" date="2016-01" db="EMBL/GenBank/DDBJ databases">
        <authorList>
            <person name="Oliw E.H."/>
        </authorList>
    </citation>
    <scope>NUCLEOTIDE SEQUENCE [LARGE SCALE GENOMIC DNA]</scope>
    <source>
        <strain evidence="5 6">Kerr 14</strain>
    </source>
</reference>
<dbReference type="AlphaFoldDB" id="A0A1S7NIX6"/>
<dbReference type="GO" id="GO:0000271">
    <property type="term" value="P:polysaccharide biosynthetic process"/>
    <property type="evidence" value="ECO:0007669"/>
    <property type="project" value="UniProtKB-KW"/>
</dbReference>
<feature type="domain" description="Bacterial sugar transferase" evidence="4">
    <location>
        <begin position="48"/>
        <end position="234"/>
    </location>
</feature>
<dbReference type="RefSeq" id="WP_080865686.1">
    <property type="nucleotide sequence ID" value="NZ_LT009730.1"/>
</dbReference>
<dbReference type="Proteomes" id="UP000191897">
    <property type="component" value="Unassembled WGS sequence"/>
</dbReference>
<keyword evidence="2" id="KW-0270">Exopolysaccharide synthesis</keyword>